<dbReference type="Pfam" id="PF03031">
    <property type="entry name" value="NIF"/>
    <property type="match status" value="1"/>
</dbReference>
<evidence type="ECO:0000259" key="2">
    <source>
        <dbReference type="PROSITE" id="PS50969"/>
    </source>
</evidence>
<name>A0AAD5UJG2_9FUNG</name>
<accession>A0AAD5UJG2</accession>
<keyword evidence="1" id="KW-0496">Mitochondrion</keyword>
<dbReference type="GO" id="GO:0015031">
    <property type="term" value="P:protein transport"/>
    <property type="evidence" value="ECO:0007669"/>
    <property type="project" value="UniProtKB-KW"/>
</dbReference>
<proteinExistence type="inferred from homology"/>
<gene>
    <name evidence="3" type="ORF">HK103_002145</name>
</gene>
<comment type="subunit">
    <text evidence="1">Component of the TIM23 complex.</text>
</comment>
<evidence type="ECO:0000313" key="3">
    <source>
        <dbReference type="EMBL" id="KAJ3259591.1"/>
    </source>
</evidence>
<keyword evidence="4" id="KW-1185">Reference proteome</keyword>
<dbReference type="EMBL" id="JADGKB010000017">
    <property type="protein sequence ID" value="KAJ3259591.1"/>
    <property type="molecule type" value="Genomic_DNA"/>
</dbReference>
<comment type="similarity">
    <text evidence="1">Belongs to the TIM50 family.</text>
</comment>
<dbReference type="Gene3D" id="3.40.50.1000">
    <property type="entry name" value="HAD superfamily/HAD-like"/>
    <property type="match status" value="1"/>
</dbReference>
<dbReference type="SUPFAM" id="SSF56784">
    <property type="entry name" value="HAD-like"/>
    <property type="match status" value="1"/>
</dbReference>
<dbReference type="AlphaFoldDB" id="A0AAD5UJG2"/>
<dbReference type="InterPro" id="IPR004274">
    <property type="entry name" value="FCP1_dom"/>
</dbReference>
<dbReference type="SMART" id="SM00577">
    <property type="entry name" value="CPDc"/>
    <property type="match status" value="1"/>
</dbReference>
<comment type="function">
    <text evidence="1">Essential component of the TIM23 complex, a complex that mediates the translocation of transit peptide-containing proteins across the mitochondrial inner membrane.</text>
</comment>
<comment type="subcellular location">
    <subcellularLocation>
        <location evidence="1">Mitochondrion inner membrane</location>
        <topology evidence="1">Single-pass membrane protein</topology>
    </subcellularLocation>
</comment>
<dbReference type="Proteomes" id="UP001210925">
    <property type="component" value="Unassembled WGS sequence"/>
</dbReference>
<dbReference type="PROSITE" id="PS50969">
    <property type="entry name" value="FCP1"/>
    <property type="match status" value="1"/>
</dbReference>
<sequence length="185" mass="21107">MSLKNPFKILVVFDLNGTLMTRLNAKEYRVFKKANSIAPDFTVNKSKVFKRPHWDKFLEALMKLPHIEVAVWTSAQPNNAVPLTEKLFGKYVNRLQFILDRSHCEDAPMGVKVDTAVKNLELTNTILVDDSKSKAKKQTENLVEIPTFDVTISSSDDFLLVLLNWLSTLKPGDVRETIRENSPFQ</sequence>
<reference evidence="3" key="1">
    <citation type="submission" date="2020-05" db="EMBL/GenBank/DDBJ databases">
        <title>Phylogenomic resolution of chytrid fungi.</title>
        <authorList>
            <person name="Stajich J.E."/>
            <person name="Amses K."/>
            <person name="Simmons R."/>
            <person name="Seto K."/>
            <person name="Myers J."/>
            <person name="Bonds A."/>
            <person name="Quandt C.A."/>
            <person name="Barry K."/>
            <person name="Liu P."/>
            <person name="Grigoriev I."/>
            <person name="Longcore J.E."/>
            <person name="James T.Y."/>
        </authorList>
    </citation>
    <scope>NUCLEOTIDE SEQUENCE</scope>
    <source>
        <strain evidence="3">PLAUS21</strain>
    </source>
</reference>
<comment type="caution">
    <text evidence="3">The sequence shown here is derived from an EMBL/GenBank/DDBJ whole genome shotgun (WGS) entry which is preliminary data.</text>
</comment>
<organism evidence="3 4">
    <name type="scientific">Boothiomyces macroporosus</name>
    <dbReference type="NCBI Taxonomy" id="261099"/>
    <lineage>
        <taxon>Eukaryota</taxon>
        <taxon>Fungi</taxon>
        <taxon>Fungi incertae sedis</taxon>
        <taxon>Chytridiomycota</taxon>
        <taxon>Chytridiomycota incertae sedis</taxon>
        <taxon>Chytridiomycetes</taxon>
        <taxon>Rhizophydiales</taxon>
        <taxon>Terramycetaceae</taxon>
        <taxon>Boothiomyces</taxon>
    </lineage>
</organism>
<dbReference type="InterPro" id="IPR023214">
    <property type="entry name" value="HAD_sf"/>
</dbReference>
<evidence type="ECO:0000256" key="1">
    <source>
        <dbReference type="RuleBase" id="RU365079"/>
    </source>
</evidence>
<dbReference type="GO" id="GO:0005744">
    <property type="term" value="C:TIM23 mitochondrial import inner membrane translocase complex"/>
    <property type="evidence" value="ECO:0007669"/>
    <property type="project" value="UniProtKB-UniRule"/>
</dbReference>
<keyword evidence="1" id="KW-0653">Protein transport</keyword>
<evidence type="ECO:0000313" key="4">
    <source>
        <dbReference type="Proteomes" id="UP001210925"/>
    </source>
</evidence>
<dbReference type="InterPro" id="IPR036412">
    <property type="entry name" value="HAD-like_sf"/>
</dbReference>
<keyword evidence="1" id="KW-0813">Transport</keyword>
<keyword evidence="1" id="KW-0809">Transit peptide</keyword>
<dbReference type="InterPro" id="IPR050365">
    <property type="entry name" value="TIM50"/>
</dbReference>
<keyword evidence="1" id="KW-0811">Translocation</keyword>
<protein>
    <recommendedName>
        <fullName evidence="1">Mitochondrial import inner membrane translocase subunit TIM50</fullName>
    </recommendedName>
</protein>
<dbReference type="PANTHER" id="PTHR12210">
    <property type="entry name" value="DULLARD PROTEIN PHOSPHATASE"/>
    <property type="match status" value="1"/>
</dbReference>
<feature type="domain" description="FCP1 homology" evidence="2">
    <location>
        <begin position="4"/>
        <end position="169"/>
    </location>
</feature>